<feature type="signal peptide" evidence="1">
    <location>
        <begin position="1"/>
        <end position="23"/>
    </location>
</feature>
<dbReference type="KEGG" id="svp:Pan189_33990"/>
<dbReference type="EMBL" id="CP036268">
    <property type="protein sequence ID" value="QDT38998.1"/>
    <property type="molecule type" value="Genomic_DNA"/>
</dbReference>
<reference evidence="3 4" key="1">
    <citation type="submission" date="2019-02" db="EMBL/GenBank/DDBJ databases">
        <title>Deep-cultivation of Planctomycetes and their phenomic and genomic characterization uncovers novel biology.</title>
        <authorList>
            <person name="Wiegand S."/>
            <person name="Jogler M."/>
            <person name="Boedeker C."/>
            <person name="Pinto D."/>
            <person name="Vollmers J."/>
            <person name="Rivas-Marin E."/>
            <person name="Kohn T."/>
            <person name="Peeters S.H."/>
            <person name="Heuer A."/>
            <person name="Rast P."/>
            <person name="Oberbeckmann S."/>
            <person name="Bunk B."/>
            <person name="Jeske O."/>
            <person name="Meyerdierks A."/>
            <person name="Storesund J.E."/>
            <person name="Kallscheuer N."/>
            <person name="Luecker S."/>
            <person name="Lage O.M."/>
            <person name="Pohl T."/>
            <person name="Merkel B.J."/>
            <person name="Hornburger P."/>
            <person name="Mueller R.-W."/>
            <person name="Bruemmer F."/>
            <person name="Labrenz M."/>
            <person name="Spormann A.M."/>
            <person name="Op den Camp H."/>
            <person name="Overmann J."/>
            <person name="Amann R."/>
            <person name="Jetten M.S.M."/>
            <person name="Mascher T."/>
            <person name="Medema M.H."/>
            <person name="Devos D.P."/>
            <person name="Kaster A.-K."/>
            <person name="Ovreas L."/>
            <person name="Rohde M."/>
            <person name="Galperin M.Y."/>
            <person name="Jogler C."/>
        </authorList>
    </citation>
    <scope>NUCLEOTIDE SEQUENCE [LARGE SCALE GENOMIC DNA]</scope>
    <source>
        <strain evidence="3 4">Pan189</strain>
    </source>
</reference>
<dbReference type="Pfam" id="PF06439">
    <property type="entry name" value="3keto-disac_hyd"/>
    <property type="match status" value="1"/>
</dbReference>
<evidence type="ECO:0000313" key="4">
    <source>
        <dbReference type="Proteomes" id="UP000317318"/>
    </source>
</evidence>
<protein>
    <recommendedName>
        <fullName evidence="2">3-keto-alpha-glucoside-1,2-lyase/3-keto-2-hydroxy-glucal hydratase domain-containing protein</fullName>
    </recommendedName>
</protein>
<dbReference type="RefSeq" id="WP_310820637.1">
    <property type="nucleotide sequence ID" value="NZ_CP036268.1"/>
</dbReference>
<proteinExistence type="predicted"/>
<gene>
    <name evidence="3" type="ORF">Pan189_33990</name>
</gene>
<feature type="chain" id="PRO_5021700295" description="3-keto-alpha-glucoside-1,2-lyase/3-keto-2-hydroxy-glucal hydratase domain-containing protein" evidence="1">
    <location>
        <begin position="24"/>
        <end position="228"/>
    </location>
</feature>
<evidence type="ECO:0000259" key="2">
    <source>
        <dbReference type="Pfam" id="PF06439"/>
    </source>
</evidence>
<dbReference type="AlphaFoldDB" id="A0A517R533"/>
<evidence type="ECO:0000313" key="3">
    <source>
        <dbReference type="EMBL" id="QDT38998.1"/>
    </source>
</evidence>
<name>A0A517R533_9PLAN</name>
<sequence length="228" mass="25267" precursor="true">MTIAKTSAVAFVAMLALVTSASAGEWTSLFDGESLDDWAREGGTATYRIEDGAIVGKTKQGSKNTFLCKAPYSDFELQFEVKCDKGLNSGVQIRSHVYEEDTPQKSNPKRVRKAGEVYGPQCEIGAYGRGGDSVNGNFWDEGRRTKWLCDVDEENPEVSGAYKAGEWNTYRIVAKGDHYQSFVNGVKIADFNDDMDESGLIGLQVHSIGKNQGPYEVRWRNIKIKELD</sequence>
<dbReference type="GO" id="GO:0016787">
    <property type="term" value="F:hydrolase activity"/>
    <property type="evidence" value="ECO:0007669"/>
    <property type="project" value="InterPro"/>
</dbReference>
<dbReference type="Gene3D" id="2.60.120.560">
    <property type="entry name" value="Exo-inulinase, domain 1"/>
    <property type="match status" value="1"/>
</dbReference>
<accession>A0A517R533</accession>
<dbReference type="Proteomes" id="UP000317318">
    <property type="component" value="Chromosome"/>
</dbReference>
<organism evidence="3 4">
    <name type="scientific">Stratiformator vulcanicus</name>
    <dbReference type="NCBI Taxonomy" id="2527980"/>
    <lineage>
        <taxon>Bacteria</taxon>
        <taxon>Pseudomonadati</taxon>
        <taxon>Planctomycetota</taxon>
        <taxon>Planctomycetia</taxon>
        <taxon>Planctomycetales</taxon>
        <taxon>Planctomycetaceae</taxon>
        <taxon>Stratiformator</taxon>
    </lineage>
</organism>
<evidence type="ECO:0000256" key="1">
    <source>
        <dbReference type="SAM" id="SignalP"/>
    </source>
</evidence>
<keyword evidence="4" id="KW-1185">Reference proteome</keyword>
<keyword evidence="1" id="KW-0732">Signal</keyword>
<dbReference type="InterPro" id="IPR010496">
    <property type="entry name" value="AL/BT2_dom"/>
</dbReference>
<feature type="domain" description="3-keto-alpha-glucoside-1,2-lyase/3-keto-2-hydroxy-glucal hydratase" evidence="2">
    <location>
        <begin position="25"/>
        <end position="225"/>
    </location>
</feature>